<evidence type="ECO:0000313" key="2">
    <source>
        <dbReference type="Proteomes" id="UP000026923"/>
    </source>
</evidence>
<name>A0A061JKE7_STUST</name>
<dbReference type="HOGENOM" id="CLU_1804527_0_0_6"/>
<reference evidence="1 2" key="1">
    <citation type="journal article" date="2013" name="Genome Announc.">
        <title>Draft Genome of the Nitrogen-Fixing Bacterium Pseudomonas stutzeri Strain KOS6 Isolated from Industrial Hydrocarbon Sludge.</title>
        <authorList>
            <person name="Grigoryeva T.V."/>
            <person name="Laikov A.V."/>
            <person name="Naumova R.P."/>
            <person name="Manolov A.I."/>
            <person name="Larin A.K."/>
            <person name="Karpova I.Y."/>
            <person name="Semashko T.A."/>
            <person name="Alexeev D.G."/>
            <person name="Kostryukova E.S."/>
            <person name="Muller R."/>
            <person name="Govorun V.M."/>
        </authorList>
    </citation>
    <scope>NUCLEOTIDE SEQUENCE [LARGE SCALE GENOMIC DNA]</scope>
    <source>
        <strain evidence="1 2">KOS6</strain>
    </source>
</reference>
<dbReference type="eggNOG" id="ENOG5031A8H">
    <property type="taxonomic scope" value="Bacteria"/>
</dbReference>
<sequence length="153" mass="17113">MDEIDSLTRDKIREWQIRRLDIKEQMHLNPSKTLELSRVLDLMDEEHAELLSGSKNSQVEGANQREEIYFRAAAAASLSPSTSEKFDLQLRLAAKSAADLGRLLEMAVCELQYCIEMKGTELASDHNNYLGGMSGTLGSYEFVLDVKGKGSNE</sequence>
<accession>A0A061JKE7</accession>
<gene>
    <name evidence="1" type="ORF">B597_022690</name>
</gene>
<proteinExistence type="predicted"/>
<dbReference type="AlphaFoldDB" id="A0A061JKE7"/>
<dbReference type="EMBL" id="AMCZ02000071">
    <property type="protein sequence ID" value="EWC38958.1"/>
    <property type="molecule type" value="Genomic_DNA"/>
</dbReference>
<dbReference type="Proteomes" id="UP000026923">
    <property type="component" value="Unassembled WGS sequence"/>
</dbReference>
<dbReference type="RefSeq" id="WP_024162562.1">
    <property type="nucleotide sequence ID" value="NZ_KK020678.1"/>
</dbReference>
<protein>
    <submittedName>
        <fullName evidence="1">Uncharacterized protein</fullName>
    </submittedName>
</protein>
<evidence type="ECO:0000313" key="1">
    <source>
        <dbReference type="EMBL" id="EWC38958.1"/>
    </source>
</evidence>
<organism evidence="1 2">
    <name type="scientific">Stutzerimonas stutzeri KOS6</name>
    <dbReference type="NCBI Taxonomy" id="1218352"/>
    <lineage>
        <taxon>Bacteria</taxon>
        <taxon>Pseudomonadati</taxon>
        <taxon>Pseudomonadota</taxon>
        <taxon>Gammaproteobacteria</taxon>
        <taxon>Pseudomonadales</taxon>
        <taxon>Pseudomonadaceae</taxon>
        <taxon>Stutzerimonas</taxon>
    </lineage>
</organism>
<comment type="caution">
    <text evidence="1">The sequence shown here is derived from an EMBL/GenBank/DDBJ whole genome shotgun (WGS) entry which is preliminary data.</text>
</comment>
<dbReference type="OrthoDB" id="7031860at2"/>